<keyword evidence="1 3" id="KW-0853">WD repeat</keyword>
<evidence type="ECO:0000256" key="3">
    <source>
        <dbReference type="PROSITE-ProRule" id="PRU00221"/>
    </source>
</evidence>
<feature type="repeat" description="WD" evidence="3">
    <location>
        <begin position="144"/>
        <end position="174"/>
    </location>
</feature>
<dbReference type="InterPro" id="IPR020472">
    <property type="entry name" value="WD40_PAC1"/>
</dbReference>
<dbReference type="PRINTS" id="PR00320">
    <property type="entry name" value="GPROTEINBRPT"/>
</dbReference>
<dbReference type="PANTHER" id="PTHR19845:SF0">
    <property type="entry name" value="KATANIN P80 WD40 REPEAT-CONTAINING SUBUNIT B1"/>
    <property type="match status" value="1"/>
</dbReference>
<dbReference type="Proteomes" id="UP001163046">
    <property type="component" value="Unassembled WGS sequence"/>
</dbReference>
<proteinExistence type="predicted"/>
<dbReference type="GO" id="GO:0007019">
    <property type="term" value="P:microtubule depolymerization"/>
    <property type="evidence" value="ECO:0007669"/>
    <property type="project" value="TreeGrafter"/>
</dbReference>
<dbReference type="AlphaFoldDB" id="A0A9X0CCC6"/>
<evidence type="ECO:0000256" key="2">
    <source>
        <dbReference type="ARBA" id="ARBA00022737"/>
    </source>
</evidence>
<keyword evidence="5" id="KW-1185">Reference proteome</keyword>
<name>A0A9X0CCC6_9CNID</name>
<dbReference type="Gene3D" id="2.130.10.10">
    <property type="entry name" value="YVTN repeat-like/Quinoprotein amine dehydrogenase"/>
    <property type="match status" value="2"/>
</dbReference>
<organism evidence="4 5">
    <name type="scientific">Desmophyllum pertusum</name>
    <dbReference type="NCBI Taxonomy" id="174260"/>
    <lineage>
        <taxon>Eukaryota</taxon>
        <taxon>Metazoa</taxon>
        <taxon>Cnidaria</taxon>
        <taxon>Anthozoa</taxon>
        <taxon>Hexacorallia</taxon>
        <taxon>Scleractinia</taxon>
        <taxon>Caryophylliina</taxon>
        <taxon>Caryophylliidae</taxon>
        <taxon>Desmophyllum</taxon>
    </lineage>
</organism>
<gene>
    <name evidence="4" type="ORF">OS493_039604</name>
</gene>
<dbReference type="InterPro" id="IPR001680">
    <property type="entry name" value="WD40_rpt"/>
</dbReference>
<accession>A0A9X0CCC6</accession>
<dbReference type="EMBL" id="MU827993">
    <property type="protein sequence ID" value="KAJ7312526.1"/>
    <property type="molecule type" value="Genomic_DNA"/>
</dbReference>
<dbReference type="PROSITE" id="PS50082">
    <property type="entry name" value="WD_REPEATS_2"/>
    <property type="match status" value="3"/>
</dbReference>
<evidence type="ECO:0008006" key="6">
    <source>
        <dbReference type="Google" id="ProtNLM"/>
    </source>
</evidence>
<dbReference type="SMART" id="SM00320">
    <property type="entry name" value="WD40"/>
    <property type="match status" value="3"/>
</dbReference>
<dbReference type="InterPro" id="IPR019775">
    <property type="entry name" value="WD40_repeat_CS"/>
</dbReference>
<dbReference type="InterPro" id="IPR015943">
    <property type="entry name" value="WD40/YVTN_repeat-like_dom_sf"/>
</dbReference>
<keyword evidence="2" id="KW-0677">Repeat</keyword>
<dbReference type="GO" id="GO:0008352">
    <property type="term" value="C:katanin complex"/>
    <property type="evidence" value="ECO:0007669"/>
    <property type="project" value="TreeGrafter"/>
</dbReference>
<evidence type="ECO:0000313" key="5">
    <source>
        <dbReference type="Proteomes" id="UP001163046"/>
    </source>
</evidence>
<dbReference type="PROSITE" id="PS00678">
    <property type="entry name" value="WD_REPEATS_1"/>
    <property type="match status" value="2"/>
</dbReference>
<feature type="repeat" description="WD" evidence="3">
    <location>
        <begin position="77"/>
        <end position="118"/>
    </location>
</feature>
<sequence>MCRVCPLGSIFWTSNGDGRRGQEGQHVGCRKTKCYLGHTSPVEYVKFNSGEDLVIAGSQSGTLKIWDLEAAKIVRTLTGHKSSIRGIDFHPYGEFVASGSLDTNVKLWDVRRKGCIVTLKLWDLTSESYFMSSSNTQPLLTVWSFHPKEFLLATASNDRTVKFWDLETFQLVSTTDAETNGIRSGASYHQTNVAVWVVDLETGAPGEQKRAQVVPSTKT</sequence>
<dbReference type="Pfam" id="PF00400">
    <property type="entry name" value="WD40"/>
    <property type="match status" value="3"/>
</dbReference>
<dbReference type="InterPro" id="IPR036322">
    <property type="entry name" value="WD40_repeat_dom_sf"/>
</dbReference>
<dbReference type="PANTHER" id="PTHR19845">
    <property type="entry name" value="KATANIN P80 SUBUNIT"/>
    <property type="match status" value="1"/>
</dbReference>
<dbReference type="OrthoDB" id="10251605at2759"/>
<evidence type="ECO:0000256" key="1">
    <source>
        <dbReference type="ARBA" id="ARBA00022574"/>
    </source>
</evidence>
<reference evidence="4" key="1">
    <citation type="submission" date="2023-01" db="EMBL/GenBank/DDBJ databases">
        <title>Genome assembly of the deep-sea coral Lophelia pertusa.</title>
        <authorList>
            <person name="Herrera S."/>
            <person name="Cordes E."/>
        </authorList>
    </citation>
    <scope>NUCLEOTIDE SEQUENCE</scope>
    <source>
        <strain evidence="4">USNM1676648</strain>
        <tissue evidence="4">Polyp</tissue>
    </source>
</reference>
<protein>
    <recommendedName>
        <fullName evidence="6">Katanin p80 WD40 repeat-containing subunit B1 homolog</fullName>
    </recommendedName>
</protein>
<comment type="caution">
    <text evidence="4">The sequence shown here is derived from an EMBL/GenBank/DDBJ whole genome shotgun (WGS) entry which is preliminary data.</text>
</comment>
<feature type="repeat" description="WD" evidence="3">
    <location>
        <begin position="35"/>
        <end position="76"/>
    </location>
</feature>
<dbReference type="PROSITE" id="PS50294">
    <property type="entry name" value="WD_REPEATS_REGION"/>
    <property type="match status" value="2"/>
</dbReference>
<evidence type="ECO:0000313" key="4">
    <source>
        <dbReference type="EMBL" id="KAJ7312526.1"/>
    </source>
</evidence>
<dbReference type="SUPFAM" id="SSF50978">
    <property type="entry name" value="WD40 repeat-like"/>
    <property type="match status" value="1"/>
</dbReference>